<dbReference type="Gene3D" id="2.20.200.10">
    <property type="entry name" value="Outer membrane efflux proteins (OEP)"/>
    <property type="match status" value="1"/>
</dbReference>
<dbReference type="RefSeq" id="WP_394458610.1">
    <property type="nucleotide sequence ID" value="NZ_JBIGHZ010000001.1"/>
</dbReference>
<dbReference type="PANTHER" id="PTHR30203">
    <property type="entry name" value="OUTER MEMBRANE CATION EFFLUX PROTEIN"/>
    <property type="match status" value="1"/>
</dbReference>
<dbReference type="Gene3D" id="1.20.1600.10">
    <property type="entry name" value="Outer membrane efflux proteins (OEP)"/>
    <property type="match status" value="1"/>
</dbReference>
<keyword evidence="5" id="KW-1185">Reference proteome</keyword>
<evidence type="ECO:0000256" key="2">
    <source>
        <dbReference type="RuleBase" id="RU362097"/>
    </source>
</evidence>
<dbReference type="PROSITE" id="PS51257">
    <property type="entry name" value="PROKAR_LIPOPROTEIN"/>
    <property type="match status" value="1"/>
</dbReference>
<keyword evidence="2" id="KW-0564">Palmitate</keyword>
<evidence type="ECO:0000256" key="1">
    <source>
        <dbReference type="ARBA" id="ARBA00007613"/>
    </source>
</evidence>
<feature type="transmembrane region" description="Helical" evidence="3">
    <location>
        <begin position="12"/>
        <end position="33"/>
    </location>
</feature>
<name>A0ABW7FSC9_9BURK</name>
<keyword evidence="2" id="KW-1134">Transmembrane beta strand</keyword>
<comment type="similarity">
    <text evidence="1 2">Belongs to the outer membrane factor (OMF) (TC 1.B.17) family.</text>
</comment>
<protein>
    <submittedName>
        <fullName evidence="4">Efflux transporter outer membrane subunit</fullName>
    </submittedName>
</protein>
<evidence type="ECO:0000256" key="3">
    <source>
        <dbReference type="SAM" id="Phobius"/>
    </source>
</evidence>
<accession>A0ABW7FSC9</accession>
<keyword evidence="2" id="KW-0449">Lipoprotein</keyword>
<keyword evidence="2 3" id="KW-0812">Transmembrane</keyword>
<reference evidence="4 5" key="1">
    <citation type="submission" date="2024-08" db="EMBL/GenBank/DDBJ databases">
        <authorList>
            <person name="Lu H."/>
        </authorList>
    </citation>
    <scope>NUCLEOTIDE SEQUENCE [LARGE SCALE GENOMIC DNA]</scope>
    <source>
        <strain evidence="4 5">BYS180W</strain>
    </source>
</reference>
<comment type="subcellular location">
    <subcellularLocation>
        <location evidence="2">Cell membrane</location>
        <topology evidence="2">Lipid-anchor</topology>
    </subcellularLocation>
</comment>
<dbReference type="NCBIfam" id="TIGR01845">
    <property type="entry name" value="outer_NodT"/>
    <property type="match status" value="1"/>
</dbReference>
<keyword evidence="2 3" id="KW-0472">Membrane</keyword>
<evidence type="ECO:0000313" key="5">
    <source>
        <dbReference type="Proteomes" id="UP001606099"/>
    </source>
</evidence>
<keyword evidence="3" id="KW-1133">Transmembrane helix</keyword>
<dbReference type="EMBL" id="JBIGHZ010000001">
    <property type="protein sequence ID" value="MFG6447240.1"/>
    <property type="molecule type" value="Genomic_DNA"/>
</dbReference>
<dbReference type="PANTHER" id="PTHR30203:SF32">
    <property type="entry name" value="CATION EFFLUX SYSTEM PROTEIN CUSC"/>
    <property type="match status" value="1"/>
</dbReference>
<evidence type="ECO:0000313" key="4">
    <source>
        <dbReference type="EMBL" id="MFG6447240.1"/>
    </source>
</evidence>
<dbReference type="Proteomes" id="UP001606099">
    <property type="component" value="Unassembled WGS sequence"/>
</dbReference>
<comment type="caution">
    <text evidence="4">The sequence shown here is derived from an EMBL/GenBank/DDBJ whole genome shotgun (WGS) entry which is preliminary data.</text>
</comment>
<sequence length="480" mass="51256">MKDRTRHRARRVGLWMSAGLAVWILGGCAHKPLPTGALQGHTPADWAARASSAQTNPAPAWERMDDAVLRQLVAWTWTDQPGLQQAVARLDEARALAGASAAASGLNATGQWQRGRQAVPAGLPIQNISLGQFDASWELDLFGRARQLNKASSLRAEASALEVQALRLSLATETAELYLSLRAAEQLVALGEQELASANEVAKLSRQRQQVGLEASASSALLQGAAAEAQQRLLAQRAQREQLLKALAALTAHEEAQLRSLLARSPGAWPQLGAPFAVAVPAQALQQRPDVAAAQTQALAAWAAAGAAEAARWPQLSLVGSFSVAGIQLGGATDESRGWGFGPRLTLPLLDGGRARAEAQAAQARWRQAEAAWRGAVLQAVREVEDALVRLDAAQQRQAPMQQSLQAYEQALVATQQRWQAGFASAQELEDQRRVTLGARAAMVQLQREQRSAWLALHKAVGGGWQAPLVSNSQTQDSTS</sequence>
<dbReference type="InterPro" id="IPR010131">
    <property type="entry name" value="MdtP/NodT-like"/>
</dbReference>
<dbReference type="InterPro" id="IPR003423">
    <property type="entry name" value="OMP_efflux"/>
</dbReference>
<gene>
    <name evidence="4" type="ORF">ACG0Z6_03160</name>
</gene>
<dbReference type="Pfam" id="PF02321">
    <property type="entry name" value="OEP"/>
    <property type="match status" value="2"/>
</dbReference>
<dbReference type="SUPFAM" id="SSF56954">
    <property type="entry name" value="Outer membrane efflux proteins (OEP)"/>
    <property type="match status" value="1"/>
</dbReference>
<organism evidence="4 5">
    <name type="scientific">Roseateles rivi</name>
    <dbReference type="NCBI Taxonomy" id="3299028"/>
    <lineage>
        <taxon>Bacteria</taxon>
        <taxon>Pseudomonadati</taxon>
        <taxon>Pseudomonadota</taxon>
        <taxon>Betaproteobacteria</taxon>
        <taxon>Burkholderiales</taxon>
        <taxon>Sphaerotilaceae</taxon>
        <taxon>Roseateles</taxon>
    </lineage>
</organism>
<proteinExistence type="inferred from homology"/>